<evidence type="ECO:0000256" key="2">
    <source>
        <dbReference type="SAM" id="Phobius"/>
    </source>
</evidence>
<dbReference type="Pfam" id="PF26153">
    <property type="entry name" value="LEA-2L_5"/>
    <property type="match status" value="1"/>
</dbReference>
<dbReference type="OrthoDB" id="5596576at2759"/>
<evidence type="ECO:0000259" key="4">
    <source>
        <dbReference type="Pfam" id="PF26150"/>
    </source>
</evidence>
<keyword evidence="2" id="KW-1133">Transmembrane helix</keyword>
<evidence type="ECO:0008006" key="8">
    <source>
        <dbReference type="Google" id="ProtNLM"/>
    </source>
</evidence>
<feature type="domain" description="Tag1-like fifth Ig-like" evidence="5">
    <location>
        <begin position="727"/>
        <end position="838"/>
    </location>
</feature>
<evidence type="ECO:0000256" key="1">
    <source>
        <dbReference type="SAM" id="MobiDB-lite"/>
    </source>
</evidence>
<dbReference type="InterPro" id="IPR055011">
    <property type="entry name" value="Tag1_C"/>
</dbReference>
<keyword evidence="7" id="KW-1185">Reference proteome</keyword>
<dbReference type="InterPro" id="IPR059066">
    <property type="entry name" value="Ig_Tag1-like_5th"/>
</dbReference>
<feature type="domain" description="Tag1-like fourth Ig-like" evidence="4">
    <location>
        <begin position="589"/>
        <end position="702"/>
    </location>
</feature>
<dbReference type="PANTHER" id="PTHR35895:SF3">
    <property type="entry name" value="PRE-RRNA PROCESSING PROTEIN"/>
    <property type="match status" value="1"/>
</dbReference>
<organism evidence="6 7">
    <name type="scientific">Thelonectria olida</name>
    <dbReference type="NCBI Taxonomy" id="1576542"/>
    <lineage>
        <taxon>Eukaryota</taxon>
        <taxon>Fungi</taxon>
        <taxon>Dikarya</taxon>
        <taxon>Ascomycota</taxon>
        <taxon>Pezizomycotina</taxon>
        <taxon>Sordariomycetes</taxon>
        <taxon>Hypocreomycetidae</taxon>
        <taxon>Hypocreales</taxon>
        <taxon>Nectriaceae</taxon>
        <taxon>Thelonectria</taxon>
    </lineage>
</organism>
<name>A0A9P9ARD8_9HYPO</name>
<dbReference type="Pfam" id="PF22786">
    <property type="entry name" value="Tag1_C"/>
    <property type="match status" value="1"/>
</dbReference>
<proteinExistence type="predicted"/>
<dbReference type="GO" id="GO:0000329">
    <property type="term" value="C:fungal-type vacuole membrane"/>
    <property type="evidence" value="ECO:0007669"/>
    <property type="project" value="InterPro"/>
</dbReference>
<dbReference type="InterPro" id="IPR059065">
    <property type="entry name" value="Ig_Tag1-like_4th"/>
</dbReference>
<protein>
    <recommendedName>
        <fullName evidence="8">Pre-rrna processing protein</fullName>
    </recommendedName>
</protein>
<dbReference type="Pfam" id="PF26174">
    <property type="entry name" value="LEA-2_1"/>
    <property type="match status" value="1"/>
</dbReference>
<feature type="domain" description="Tag1 C-terminal" evidence="3">
    <location>
        <begin position="464"/>
        <end position="577"/>
    </location>
</feature>
<dbReference type="EMBL" id="JAGPYM010000008">
    <property type="protein sequence ID" value="KAH6891100.1"/>
    <property type="molecule type" value="Genomic_DNA"/>
</dbReference>
<reference evidence="6 7" key="1">
    <citation type="journal article" date="2021" name="Nat. Commun.">
        <title>Genetic determinants of endophytism in the Arabidopsis root mycobiome.</title>
        <authorList>
            <person name="Mesny F."/>
            <person name="Miyauchi S."/>
            <person name="Thiergart T."/>
            <person name="Pickel B."/>
            <person name="Atanasova L."/>
            <person name="Karlsson M."/>
            <person name="Huettel B."/>
            <person name="Barry K.W."/>
            <person name="Haridas S."/>
            <person name="Chen C."/>
            <person name="Bauer D."/>
            <person name="Andreopoulos W."/>
            <person name="Pangilinan J."/>
            <person name="LaButti K."/>
            <person name="Riley R."/>
            <person name="Lipzen A."/>
            <person name="Clum A."/>
            <person name="Drula E."/>
            <person name="Henrissat B."/>
            <person name="Kohler A."/>
            <person name="Grigoriev I.V."/>
            <person name="Martin F.M."/>
            <person name="Hacquard S."/>
        </authorList>
    </citation>
    <scope>NUCLEOTIDE SEQUENCE [LARGE SCALE GENOMIC DNA]</scope>
    <source>
        <strain evidence="6 7">MPI-CAGE-CH-0241</strain>
    </source>
</reference>
<accession>A0A9P9ARD8</accession>
<feature type="compositionally biased region" description="Polar residues" evidence="1">
    <location>
        <begin position="39"/>
        <end position="50"/>
    </location>
</feature>
<keyword evidence="2" id="KW-0472">Membrane</keyword>
<dbReference type="InterPro" id="IPR046368">
    <property type="entry name" value="Tag1"/>
</dbReference>
<evidence type="ECO:0000259" key="5">
    <source>
        <dbReference type="Pfam" id="PF26153"/>
    </source>
</evidence>
<gene>
    <name evidence="6" type="ORF">B0T10DRAFT_484432</name>
</gene>
<feature type="compositionally biased region" description="Basic and acidic residues" evidence="1">
    <location>
        <begin position="1"/>
        <end position="18"/>
    </location>
</feature>
<dbReference type="Pfam" id="PF26150">
    <property type="entry name" value="LEA-2_4"/>
    <property type="match status" value="1"/>
</dbReference>
<dbReference type="AlphaFoldDB" id="A0A9P9ARD8"/>
<sequence>MSTPDERTPLISPHHQEEATESSPLLENHDGHLHHHQYNEVNGSTGTQPKSKAWGFWPRSSKDGDEAKSGLRWPSIIAMAILAILVIIIIFLGFILPPAVQKYAENAAVLEPTSLSIENITSDGIWARIQADVRLDGSRVEDANARRIGKAVTGIMRKLETHETVVDVFLPDYDDSLAGTAVIPPLVVDIVDGHNTGLDFVAKIKPGSAENIRKIANDWLVGKLKQLKVVGKSQLQIKSGIFPLGTHAVAETLVFEANKIPSLPEYKINRLDLHDVPVDGSGRKAIQADVSVTVHNNYPVAIDVPPLGFEVLIPNCDSSLPYINVADAETNPVHIRANKDVKAKAQGVIREIPESLTRTCPHSNSSPLDHFMNRYLHGEDARVFVRGKRLNDSDTPEWISDILESITVPIEFPGRSFDNLIRNFSLTDVDFKLPNPFADAKDPSSQPSVSGTTEVLAAIPPELNVAFAVDSLRATADLFYEERKLGELYLRHWEKANSTKLEGTDGDEDLLKITSRVVDVPLNITDSDVFGEVMQKLLFGGEDLILGVKAAVDVKVVTVLGVMPIKKVPAEGKIPVNGLPGNVFAELNPQVGSLQILNTSETGIHIQALVNLTNPTKYTAVVPYFNIHILHKGEILGEAIATNVDFGLGNNSNILVRSTWDPIRFGGEKAHEVGRKLLSDYVSGKNTTMTARTHRHSIPSLPLLGEAMSSINFTIPTPKIVVPGEDEDVKQRFITSATFHIFSSTASFGLVSPLLFNMLHIQDVNATAYYNHTEPVGKIIHHGEFEVPPGRSETPRLPVKWSPDHVGYDKLKKALGGTLKLDAVADVTLRMGNWIETVHYTGKGIGAKVSL</sequence>
<feature type="transmembrane region" description="Helical" evidence="2">
    <location>
        <begin position="76"/>
        <end position="96"/>
    </location>
</feature>
<evidence type="ECO:0000313" key="6">
    <source>
        <dbReference type="EMBL" id="KAH6891100.1"/>
    </source>
</evidence>
<evidence type="ECO:0000313" key="7">
    <source>
        <dbReference type="Proteomes" id="UP000777438"/>
    </source>
</evidence>
<feature type="region of interest" description="Disordered" evidence="1">
    <location>
        <begin position="1"/>
        <end position="68"/>
    </location>
</feature>
<comment type="caution">
    <text evidence="6">The sequence shown here is derived from an EMBL/GenBank/DDBJ whole genome shotgun (WGS) entry which is preliminary data.</text>
</comment>
<dbReference type="PANTHER" id="PTHR35895">
    <property type="entry name" value="CHROMOSOME 16, WHOLE GENOME SHOTGUN SEQUENCE"/>
    <property type="match status" value="1"/>
</dbReference>
<dbReference type="Proteomes" id="UP000777438">
    <property type="component" value="Unassembled WGS sequence"/>
</dbReference>
<keyword evidence="2" id="KW-0812">Transmembrane</keyword>
<evidence type="ECO:0000259" key="3">
    <source>
        <dbReference type="Pfam" id="PF22786"/>
    </source>
</evidence>